<dbReference type="InterPro" id="IPR036322">
    <property type="entry name" value="WD40_repeat_dom_sf"/>
</dbReference>
<dbReference type="PROSITE" id="PS50082">
    <property type="entry name" value="WD_REPEATS_2"/>
    <property type="match status" value="2"/>
</dbReference>
<dbReference type="AlphaFoldDB" id="A0A834JCJ6"/>
<protein>
    <recommendedName>
        <fullName evidence="6">WD repeat-containing protein 13</fullName>
    </recommendedName>
</protein>
<dbReference type="PANTHER" id="PTHR22838">
    <property type="entry name" value="WD REPEAT PROTEIN 26-RELATED"/>
    <property type="match status" value="1"/>
</dbReference>
<dbReference type="Pfam" id="PF00400">
    <property type="entry name" value="WD40"/>
    <property type="match status" value="2"/>
</dbReference>
<feature type="repeat" description="WD" evidence="3">
    <location>
        <begin position="156"/>
        <end position="189"/>
    </location>
</feature>
<evidence type="ECO:0000313" key="4">
    <source>
        <dbReference type="EMBL" id="KAF7385688.1"/>
    </source>
</evidence>
<dbReference type="SMART" id="SM00320">
    <property type="entry name" value="WD40"/>
    <property type="match status" value="5"/>
</dbReference>
<dbReference type="PROSITE" id="PS50294">
    <property type="entry name" value="WD_REPEATS_REGION"/>
    <property type="match status" value="2"/>
</dbReference>
<name>A0A834JCJ6_VESVU</name>
<keyword evidence="1 3" id="KW-0853">WD repeat</keyword>
<evidence type="ECO:0000256" key="1">
    <source>
        <dbReference type="ARBA" id="ARBA00022574"/>
    </source>
</evidence>
<dbReference type="Gene3D" id="2.130.10.10">
    <property type="entry name" value="YVTN repeat-like/Quinoprotein amine dehydrogenase"/>
    <property type="match status" value="2"/>
</dbReference>
<proteinExistence type="predicted"/>
<feature type="repeat" description="WD" evidence="3">
    <location>
        <begin position="391"/>
        <end position="429"/>
    </location>
</feature>
<dbReference type="PANTHER" id="PTHR22838:SF4">
    <property type="entry name" value="WD REPEAT-CONTAINING PROTEIN 13"/>
    <property type="match status" value="1"/>
</dbReference>
<dbReference type="EMBL" id="JACSEA010000014">
    <property type="protein sequence ID" value="KAF7385688.1"/>
    <property type="molecule type" value="Genomic_DNA"/>
</dbReference>
<dbReference type="InterPro" id="IPR051350">
    <property type="entry name" value="WD_repeat-ST_regulator"/>
</dbReference>
<evidence type="ECO:0000313" key="5">
    <source>
        <dbReference type="Proteomes" id="UP000614350"/>
    </source>
</evidence>
<dbReference type="SUPFAM" id="SSF50978">
    <property type="entry name" value="WD40 repeat-like"/>
    <property type="match status" value="1"/>
</dbReference>
<organism evidence="4 5">
    <name type="scientific">Vespula vulgaris</name>
    <name type="common">Yellow jacket</name>
    <name type="synonym">Wasp</name>
    <dbReference type="NCBI Taxonomy" id="7454"/>
    <lineage>
        <taxon>Eukaryota</taxon>
        <taxon>Metazoa</taxon>
        <taxon>Ecdysozoa</taxon>
        <taxon>Arthropoda</taxon>
        <taxon>Hexapoda</taxon>
        <taxon>Insecta</taxon>
        <taxon>Pterygota</taxon>
        <taxon>Neoptera</taxon>
        <taxon>Endopterygota</taxon>
        <taxon>Hymenoptera</taxon>
        <taxon>Apocrita</taxon>
        <taxon>Aculeata</taxon>
        <taxon>Vespoidea</taxon>
        <taxon>Vespidae</taxon>
        <taxon>Vespinae</taxon>
        <taxon>Vespula</taxon>
    </lineage>
</organism>
<dbReference type="InterPro" id="IPR015943">
    <property type="entry name" value="WD40/YVTN_repeat-like_dom_sf"/>
</dbReference>
<dbReference type="GO" id="GO:0005634">
    <property type="term" value="C:nucleus"/>
    <property type="evidence" value="ECO:0007669"/>
    <property type="project" value="TreeGrafter"/>
</dbReference>
<keyword evidence="2" id="KW-0677">Repeat</keyword>
<dbReference type="Proteomes" id="UP000614350">
    <property type="component" value="Unassembled WGS sequence"/>
</dbReference>
<dbReference type="GO" id="GO:1990841">
    <property type="term" value="F:promoter-specific chromatin binding"/>
    <property type="evidence" value="ECO:0007669"/>
    <property type="project" value="TreeGrafter"/>
</dbReference>
<gene>
    <name evidence="4" type="ORF">HZH66_011530</name>
</gene>
<evidence type="ECO:0000256" key="3">
    <source>
        <dbReference type="PROSITE-ProRule" id="PRU00221"/>
    </source>
</evidence>
<sequence>MSSTWYQQVFALDAKYNAQRASKLPTLGILYIRRRNQLLREKPFKEHDIRTQYLKLRSDLLYKRYGENIEQNNVINNSLQEEISENVPKSHFVQKKSTAENFAFAGVHHAFDQHTAAVIMLKFANNDRSRLGCASLDGTLSICEVVNTPPQVFAVLEGHQKGVTAFDWSISNDLIVSSSLDATIRLWKVHIEPKCLRVVKDPQNAEIFCCAFIPANNNLVVTGNSHGLIQILNVSTGIYTRGGSCKLGEKILSLTCEESGGSLIWAGSDRGTITSLQLEARTGRLSKLQRVQKLNSMVTSLSWRSWHSKEIPWPVFLASTACNAVLLYRVADNQGSLKLLKKYPIKHRLHCIRSTFCPQMGACLIATGSEDGAIHLFDSSKDGKAARVNLLHGHARPVLALSFNYDESFLASGDHQGLIILWRNHQRHL</sequence>
<reference evidence="4" key="1">
    <citation type="journal article" date="2020" name="G3 (Bethesda)">
        <title>High-Quality Assemblies for Three Invasive Social Wasps from the &lt;i&gt;Vespula&lt;/i&gt; Genus.</title>
        <authorList>
            <person name="Harrop T.W.R."/>
            <person name="Guhlin J."/>
            <person name="McLaughlin G.M."/>
            <person name="Permina E."/>
            <person name="Stockwell P."/>
            <person name="Gilligan J."/>
            <person name="Le Lec M.F."/>
            <person name="Gruber M.A.M."/>
            <person name="Quinn O."/>
            <person name="Lovegrove M."/>
            <person name="Duncan E.J."/>
            <person name="Remnant E.J."/>
            <person name="Van Eeckhoven J."/>
            <person name="Graham B."/>
            <person name="Knapp R.A."/>
            <person name="Langford K.W."/>
            <person name="Kronenberg Z."/>
            <person name="Press M.O."/>
            <person name="Eacker S.M."/>
            <person name="Wilson-Rankin E.E."/>
            <person name="Purcell J."/>
            <person name="Lester P.J."/>
            <person name="Dearden P.K."/>
        </authorList>
    </citation>
    <scope>NUCLEOTIDE SEQUENCE</scope>
    <source>
        <strain evidence="4">Marl-1</strain>
    </source>
</reference>
<accession>A0A834JCJ6</accession>
<comment type="caution">
    <text evidence="4">The sequence shown here is derived from an EMBL/GenBank/DDBJ whole genome shotgun (WGS) entry which is preliminary data.</text>
</comment>
<evidence type="ECO:0008006" key="6">
    <source>
        <dbReference type="Google" id="ProtNLM"/>
    </source>
</evidence>
<dbReference type="InterPro" id="IPR001680">
    <property type="entry name" value="WD40_rpt"/>
</dbReference>
<keyword evidence="5" id="KW-1185">Reference proteome</keyword>
<evidence type="ECO:0000256" key="2">
    <source>
        <dbReference type="ARBA" id="ARBA00022737"/>
    </source>
</evidence>